<gene>
    <name evidence="1" type="ORF">FVE85_4907</name>
</gene>
<dbReference type="EMBL" id="VRMN01000006">
    <property type="protein sequence ID" value="KAA8493770.1"/>
    <property type="molecule type" value="Genomic_DNA"/>
</dbReference>
<proteinExistence type="predicted"/>
<dbReference type="AlphaFoldDB" id="A0A5J4YS81"/>
<reference evidence="2" key="1">
    <citation type="journal article" date="2019" name="Nat. Commun.">
        <title>Expansion of phycobilisome linker gene families in mesophilic red algae.</title>
        <authorList>
            <person name="Lee J."/>
            <person name="Kim D."/>
            <person name="Bhattacharya D."/>
            <person name="Yoon H.S."/>
        </authorList>
    </citation>
    <scope>NUCLEOTIDE SEQUENCE [LARGE SCALE GENOMIC DNA]</scope>
    <source>
        <strain evidence="2">CCMP 1328</strain>
    </source>
</reference>
<evidence type="ECO:0000313" key="2">
    <source>
        <dbReference type="Proteomes" id="UP000324585"/>
    </source>
</evidence>
<evidence type="ECO:0000313" key="1">
    <source>
        <dbReference type="EMBL" id="KAA8493770.1"/>
    </source>
</evidence>
<protein>
    <submittedName>
        <fullName evidence="1">Uncharacterized protein</fullName>
    </submittedName>
</protein>
<keyword evidence="2" id="KW-1185">Reference proteome</keyword>
<dbReference type="Proteomes" id="UP000324585">
    <property type="component" value="Unassembled WGS sequence"/>
</dbReference>
<name>A0A5J4YS81_PORPP</name>
<accession>A0A5J4YS81</accession>
<sequence length="836" mass="92128">MLLDDVDGTTCAVSVTTAGAELVVRIVSIFRSGSRKEHVEQEAPPSGTARKALPHAARPRFVGIERSVTSAPNSGSEKCMPQPMVMVWAASVSESNTHFVQIDVYELCGQFQDSVRDHEQQRSVPLQSRGRLLLQLPVEILMGQVAPERVEEIRVAFADSRHAVLILNCTLLACFEQDGEQIEWKLIWIQRNPKSSTYRNVVCSRLTRYRRTCLDAHFTCLGCAQSISVQVFPRYKEAPSLPTKFFELHGPLACYAQNKDASLLKVERLIDAESFLIMTCESHVQDRRDRIRRLRMVHKASGKEYLMPLTGDWHLEAAFQSFVQASESVFCMVFSTPTFWMVQVRRLPLSEVVVERAVHCHAPAERIAGAFFAHESTAEMVGVNGDSGLVSLLKVDISESSRSTSSAAATGKLVASPSVLVSAPSKDTLLSNLEDRLAEQLDLLERARLELDRKDAFVRGLVEGLQCRDLTPVRDLFLDGLVQFPHIPSKLQDHAPSGNILHSGHLDDVPQVSLRLKQSSAVVCGRTMLISLVTEADLNVPLRSARVMLVSPSRTILTQCAHVHGPGGFLATLEIASVWQNHLHEFLVVARWMDHDPGAGGNSESGIGTESRLQSLGPLGKLAVSTDLSDQFDVIQRVGRWRGRITLKYSIEGSDEMHNLQNALREYMKLRLVSFQLLATDSMPAQASQSSTLRYISATDRRCIAEVWPRAPDTGETGRSKTAIIFLTCLDSSEFEQYCAALLREGASPASCMFGSSAFTSQFEEIEKHRASLSRALQSELGELGERAVSASQPLLSTTVKQKHTDALAAATAAAALGAPNQVSAKRFSLLEPFLF</sequence>
<organism evidence="1 2">
    <name type="scientific">Porphyridium purpureum</name>
    <name type="common">Red alga</name>
    <name type="synonym">Porphyridium cruentum</name>
    <dbReference type="NCBI Taxonomy" id="35688"/>
    <lineage>
        <taxon>Eukaryota</taxon>
        <taxon>Rhodophyta</taxon>
        <taxon>Bangiophyceae</taxon>
        <taxon>Porphyridiales</taxon>
        <taxon>Porphyridiaceae</taxon>
        <taxon>Porphyridium</taxon>
    </lineage>
</organism>
<comment type="caution">
    <text evidence="1">The sequence shown here is derived from an EMBL/GenBank/DDBJ whole genome shotgun (WGS) entry which is preliminary data.</text>
</comment>